<evidence type="ECO:0000313" key="2">
    <source>
        <dbReference type="EMBL" id="KAF2655692.1"/>
    </source>
</evidence>
<dbReference type="EMBL" id="MU004345">
    <property type="protein sequence ID" value="KAF2655692.1"/>
    <property type="molecule type" value="Genomic_DNA"/>
</dbReference>
<dbReference type="Proteomes" id="UP000799324">
    <property type="component" value="Unassembled WGS sequence"/>
</dbReference>
<feature type="region of interest" description="Disordered" evidence="1">
    <location>
        <begin position="41"/>
        <end position="92"/>
    </location>
</feature>
<reference evidence="2" key="1">
    <citation type="journal article" date="2020" name="Stud. Mycol.">
        <title>101 Dothideomycetes genomes: a test case for predicting lifestyles and emergence of pathogens.</title>
        <authorList>
            <person name="Haridas S."/>
            <person name="Albert R."/>
            <person name="Binder M."/>
            <person name="Bloem J."/>
            <person name="Labutti K."/>
            <person name="Salamov A."/>
            <person name="Andreopoulos B."/>
            <person name="Baker S."/>
            <person name="Barry K."/>
            <person name="Bills G."/>
            <person name="Bluhm B."/>
            <person name="Cannon C."/>
            <person name="Castanera R."/>
            <person name="Culley D."/>
            <person name="Daum C."/>
            <person name="Ezra D."/>
            <person name="Gonzalez J."/>
            <person name="Henrissat B."/>
            <person name="Kuo A."/>
            <person name="Liang C."/>
            <person name="Lipzen A."/>
            <person name="Lutzoni F."/>
            <person name="Magnuson J."/>
            <person name="Mondo S."/>
            <person name="Nolan M."/>
            <person name="Ohm R."/>
            <person name="Pangilinan J."/>
            <person name="Park H.-J."/>
            <person name="Ramirez L."/>
            <person name="Alfaro M."/>
            <person name="Sun H."/>
            <person name="Tritt A."/>
            <person name="Yoshinaga Y."/>
            <person name="Zwiers L.-H."/>
            <person name="Turgeon B."/>
            <person name="Goodwin S."/>
            <person name="Spatafora J."/>
            <person name="Crous P."/>
            <person name="Grigoriev I."/>
        </authorList>
    </citation>
    <scope>NUCLEOTIDE SEQUENCE</scope>
    <source>
        <strain evidence="2">CBS 122681</strain>
    </source>
</reference>
<dbReference type="OrthoDB" id="3793694at2759"/>
<feature type="compositionally biased region" description="Polar residues" evidence="1">
    <location>
        <begin position="520"/>
        <end position="532"/>
    </location>
</feature>
<feature type="compositionally biased region" description="Polar residues" evidence="1">
    <location>
        <begin position="48"/>
        <end position="58"/>
    </location>
</feature>
<feature type="compositionally biased region" description="Polar residues" evidence="1">
    <location>
        <begin position="384"/>
        <end position="397"/>
    </location>
</feature>
<protein>
    <submittedName>
        <fullName evidence="2">Uncharacterized protein</fullName>
    </submittedName>
</protein>
<feature type="compositionally biased region" description="Polar residues" evidence="1">
    <location>
        <begin position="548"/>
        <end position="567"/>
    </location>
</feature>
<feature type="compositionally biased region" description="Polar residues" evidence="1">
    <location>
        <begin position="469"/>
        <end position="512"/>
    </location>
</feature>
<feature type="region of interest" description="Disordered" evidence="1">
    <location>
        <begin position="545"/>
        <end position="660"/>
    </location>
</feature>
<dbReference type="AlphaFoldDB" id="A0A6A6T7R1"/>
<feature type="compositionally biased region" description="Low complexity" evidence="1">
    <location>
        <begin position="410"/>
        <end position="424"/>
    </location>
</feature>
<feature type="compositionally biased region" description="Low complexity" evidence="1">
    <location>
        <begin position="572"/>
        <end position="581"/>
    </location>
</feature>
<feature type="region of interest" description="Disordered" evidence="1">
    <location>
        <begin position="348"/>
        <end position="532"/>
    </location>
</feature>
<accession>A0A6A6T7R1</accession>
<feature type="compositionally biased region" description="Low complexity" evidence="1">
    <location>
        <begin position="600"/>
        <end position="613"/>
    </location>
</feature>
<proteinExistence type="predicted"/>
<feature type="compositionally biased region" description="Polar residues" evidence="1">
    <location>
        <begin position="81"/>
        <end position="91"/>
    </location>
</feature>
<organism evidence="2 3">
    <name type="scientific">Lophiostoma macrostomum CBS 122681</name>
    <dbReference type="NCBI Taxonomy" id="1314788"/>
    <lineage>
        <taxon>Eukaryota</taxon>
        <taxon>Fungi</taxon>
        <taxon>Dikarya</taxon>
        <taxon>Ascomycota</taxon>
        <taxon>Pezizomycotina</taxon>
        <taxon>Dothideomycetes</taxon>
        <taxon>Pleosporomycetidae</taxon>
        <taxon>Pleosporales</taxon>
        <taxon>Lophiostomataceae</taxon>
        <taxon>Lophiostoma</taxon>
    </lineage>
</organism>
<feature type="compositionally biased region" description="Pro residues" evidence="1">
    <location>
        <begin position="452"/>
        <end position="462"/>
    </location>
</feature>
<sequence>MFAMHRSVGVSQRRGHAALEAMETPWGLHNADYHARSKRILHPDQQSRAKTRLNTSSPEAIPGMSHNSKAPQKKPVFKLDTPTSKTSTWHRQSYDKDDPAYYVQIATERSDSAYGGIICTKVPRDQVFSQIPNLSKYVLESGHVLLPGTENGIDDEILTNVVQTALRSATDGKGFSMDIEDDPIVCINAHIVLTLLEMTKEAEILLEHMWHLFAQFELKADHVSWIWDNFASTIERRPDAESWPAGPYSAPFGLYYINLAAWQILNLKEEGKLDEIVDKYVYGSELFSEPRLRKLLEKRKKKHGLDKGFDISKLSPEIQGMSKPNAFAKLQNSPGWNLDKKPDAPTYAKYYREPHTPGGVAKSGFDFSRSGSTMSPWKSEEKPSQNLEGSAPRSTGLANPIQFVPATPDSSSNHFVSSSSVPNHATDSNMSGSIFGPSAPTQQAGMFNTPPNQNPTPFPAPNGPFGGASTQPSLNPSFQSTTPTQNNNFSFSPAPSQTFGGASSQSTYTPFQHANHPSGAPTNTSLFGQASPASTTPFYNAAAHGAPQTLSQPNNSPFGDSSNTNLFGSTGGTANTASGGNIFKPTFNGGASIPTPFNPPAAGLANNANAQGPGQTGGGFTFQAGPAENNPFAMQPNQPSNPGGRRKAIPKSRLPGRWGR</sequence>
<name>A0A6A6T7R1_9PLEO</name>
<keyword evidence="3" id="KW-1185">Reference proteome</keyword>
<gene>
    <name evidence="2" type="ORF">K491DRAFT_758033</name>
</gene>
<evidence type="ECO:0000313" key="3">
    <source>
        <dbReference type="Proteomes" id="UP000799324"/>
    </source>
</evidence>
<evidence type="ECO:0000256" key="1">
    <source>
        <dbReference type="SAM" id="MobiDB-lite"/>
    </source>
</evidence>